<organism evidence="2 3">
    <name type="scientific">Meloidogyne enterolobii</name>
    <name type="common">Root-knot nematode worm</name>
    <name type="synonym">Meloidogyne mayaguensis</name>
    <dbReference type="NCBI Taxonomy" id="390850"/>
    <lineage>
        <taxon>Eukaryota</taxon>
        <taxon>Metazoa</taxon>
        <taxon>Ecdysozoa</taxon>
        <taxon>Nematoda</taxon>
        <taxon>Chromadorea</taxon>
        <taxon>Rhabditida</taxon>
        <taxon>Tylenchina</taxon>
        <taxon>Tylenchomorpha</taxon>
        <taxon>Tylenchoidea</taxon>
        <taxon>Meloidogynidae</taxon>
        <taxon>Meloidogyninae</taxon>
        <taxon>Meloidogyne</taxon>
    </lineage>
</organism>
<dbReference type="OrthoDB" id="2019384at2759"/>
<proteinExistence type="predicted"/>
<comment type="caution">
    <text evidence="2">The sequence shown here is derived from an EMBL/GenBank/DDBJ whole genome shotgun (WGS) entry which is preliminary data.</text>
</comment>
<accession>A0A6V7U4Q0</accession>
<evidence type="ECO:0000313" key="3">
    <source>
        <dbReference type="Proteomes" id="UP000580250"/>
    </source>
</evidence>
<keyword evidence="1" id="KW-0472">Membrane</keyword>
<reference evidence="2 3" key="1">
    <citation type="submission" date="2020-08" db="EMBL/GenBank/DDBJ databases">
        <authorList>
            <person name="Koutsovoulos G."/>
            <person name="Danchin GJ E."/>
        </authorList>
    </citation>
    <scope>NUCLEOTIDE SEQUENCE [LARGE SCALE GENOMIC DNA]</scope>
</reference>
<evidence type="ECO:0000256" key="1">
    <source>
        <dbReference type="SAM" id="Phobius"/>
    </source>
</evidence>
<protein>
    <submittedName>
        <fullName evidence="2">Uncharacterized protein</fullName>
    </submittedName>
</protein>
<dbReference type="EMBL" id="CAJEWN010000032">
    <property type="protein sequence ID" value="CAD2143706.1"/>
    <property type="molecule type" value="Genomic_DNA"/>
</dbReference>
<keyword evidence="1" id="KW-0812">Transmembrane</keyword>
<evidence type="ECO:0000313" key="2">
    <source>
        <dbReference type="EMBL" id="CAD2143706.1"/>
    </source>
</evidence>
<keyword evidence="1" id="KW-1133">Transmembrane helix</keyword>
<feature type="transmembrane region" description="Helical" evidence="1">
    <location>
        <begin position="20"/>
        <end position="39"/>
    </location>
</feature>
<gene>
    <name evidence="2" type="ORF">MENT_LOCUS7682</name>
</gene>
<dbReference type="AlphaFoldDB" id="A0A6V7U4Q0"/>
<dbReference type="Proteomes" id="UP000580250">
    <property type="component" value="Unassembled WGS sequence"/>
</dbReference>
<sequence>MNAGSGQQFYIPSTNVVTEIIIPTIIFCIGMVIAMIVGINKCKQWELDNFGEIRRTRRVIQRLTARLRERNFKAIQNARNIRKRNLAVKKEGKQAIIPPPIYGNAASNTSITSGRSPPPAYEDSLLDEIYREIIELDGKM</sequence>
<name>A0A6V7U4Q0_MELEN</name>